<dbReference type="AlphaFoldDB" id="W4JM21"/>
<dbReference type="InParanoid" id="W4JM21"/>
<gene>
    <name evidence="2" type="ORF">HETIRDRAFT_332612</name>
</gene>
<feature type="compositionally biased region" description="Basic and acidic residues" evidence="1">
    <location>
        <begin position="28"/>
        <end position="48"/>
    </location>
</feature>
<dbReference type="KEGG" id="hir:HETIRDRAFT_332612"/>
<proteinExistence type="predicted"/>
<protein>
    <submittedName>
        <fullName evidence="2">Uncharacterized protein</fullName>
    </submittedName>
</protein>
<feature type="compositionally biased region" description="Acidic residues" evidence="1">
    <location>
        <begin position="446"/>
        <end position="461"/>
    </location>
</feature>
<evidence type="ECO:0000256" key="1">
    <source>
        <dbReference type="SAM" id="MobiDB-lite"/>
    </source>
</evidence>
<feature type="region of interest" description="Disordered" evidence="1">
    <location>
        <begin position="310"/>
        <end position="479"/>
    </location>
</feature>
<feature type="compositionally biased region" description="Basic and acidic residues" evidence="1">
    <location>
        <begin position="76"/>
        <end position="108"/>
    </location>
</feature>
<sequence>MLLHDDHDASSPSRNSSPDVVLMVANPDVERVERGTSPHRPDAGRIDRGTSPQQPRSTGVLLTPHLNNFSDDDAEDYGKFKEREGTRRLSPERASRGAPRHENSDDRNQSSLGQLPVGVPPPSEGTPNSGVAGPSGFRARTAAQLPSHGEAEPIPVLSETAPPPVPTSGPIPSSMGGPTPRTDPHAGELERHADALLQRNTISAVIQMATAMALQRLANFSAGQPGNEHSDVPRRLASASLQIRTLALQTDPDTASWYAHNDGRPRALLIHPDEFSQYVNRELLPALLFGGELGNVQPSRTDPFRVVTWNVPRPGEHPTPVPNPRRVPRTVVERPPPRQQGVLTAHSHTATPPSHRIRGFPLSQGNTDEEEPPVYRRNEGRRSRGNQATLGRGTTAGRSIRHRPGSPPPSARFRTNEGENNRSSRRTRRTDSEARRNSSWTRSELDAWDALDDPGNYDEADPYYRPDEGGGDYQGPFDY</sequence>
<dbReference type="HOGENOM" id="CLU_050560_0_0_1"/>
<accession>W4JM21</accession>
<dbReference type="Proteomes" id="UP000030671">
    <property type="component" value="Unassembled WGS sequence"/>
</dbReference>
<dbReference type="EMBL" id="KI925467">
    <property type="protein sequence ID" value="ETW74602.1"/>
    <property type="molecule type" value="Genomic_DNA"/>
</dbReference>
<feature type="region of interest" description="Disordered" evidence="1">
    <location>
        <begin position="1"/>
        <end position="186"/>
    </location>
</feature>
<evidence type="ECO:0000313" key="2">
    <source>
        <dbReference type="EMBL" id="ETW74602.1"/>
    </source>
</evidence>
<reference evidence="2 3" key="1">
    <citation type="journal article" date="2012" name="New Phytol.">
        <title>Insight into trade-off between wood decay and parasitism from the genome of a fungal forest pathogen.</title>
        <authorList>
            <person name="Olson A."/>
            <person name="Aerts A."/>
            <person name="Asiegbu F."/>
            <person name="Belbahri L."/>
            <person name="Bouzid O."/>
            <person name="Broberg A."/>
            <person name="Canback B."/>
            <person name="Coutinho P.M."/>
            <person name="Cullen D."/>
            <person name="Dalman K."/>
            <person name="Deflorio G."/>
            <person name="van Diepen L.T."/>
            <person name="Dunand C."/>
            <person name="Duplessis S."/>
            <person name="Durling M."/>
            <person name="Gonthier P."/>
            <person name="Grimwood J."/>
            <person name="Fossdal C.G."/>
            <person name="Hansson D."/>
            <person name="Henrissat B."/>
            <person name="Hietala A."/>
            <person name="Himmelstrand K."/>
            <person name="Hoffmeister D."/>
            <person name="Hogberg N."/>
            <person name="James T.Y."/>
            <person name="Karlsson M."/>
            <person name="Kohler A."/>
            <person name="Kues U."/>
            <person name="Lee Y.H."/>
            <person name="Lin Y.C."/>
            <person name="Lind M."/>
            <person name="Lindquist E."/>
            <person name="Lombard V."/>
            <person name="Lucas S."/>
            <person name="Lunden K."/>
            <person name="Morin E."/>
            <person name="Murat C."/>
            <person name="Park J."/>
            <person name="Raffaello T."/>
            <person name="Rouze P."/>
            <person name="Salamov A."/>
            <person name="Schmutz J."/>
            <person name="Solheim H."/>
            <person name="Stahlberg J."/>
            <person name="Velez H."/>
            <person name="de Vries R.P."/>
            <person name="Wiebenga A."/>
            <person name="Woodward S."/>
            <person name="Yakovlev I."/>
            <person name="Garbelotto M."/>
            <person name="Martin F."/>
            <person name="Grigoriev I.V."/>
            <person name="Stenlid J."/>
        </authorList>
    </citation>
    <scope>NUCLEOTIDE SEQUENCE [LARGE SCALE GENOMIC DNA]</scope>
    <source>
        <strain evidence="2 3">TC 32-1</strain>
    </source>
</reference>
<dbReference type="RefSeq" id="XP_009553105.1">
    <property type="nucleotide sequence ID" value="XM_009554810.1"/>
</dbReference>
<evidence type="ECO:0000313" key="3">
    <source>
        <dbReference type="Proteomes" id="UP000030671"/>
    </source>
</evidence>
<organism evidence="2 3">
    <name type="scientific">Heterobasidion irregulare (strain TC 32-1)</name>
    <dbReference type="NCBI Taxonomy" id="747525"/>
    <lineage>
        <taxon>Eukaryota</taxon>
        <taxon>Fungi</taxon>
        <taxon>Dikarya</taxon>
        <taxon>Basidiomycota</taxon>
        <taxon>Agaricomycotina</taxon>
        <taxon>Agaricomycetes</taxon>
        <taxon>Russulales</taxon>
        <taxon>Bondarzewiaceae</taxon>
        <taxon>Heterobasidion</taxon>
        <taxon>Heterobasidion annosum species complex</taxon>
    </lineage>
</organism>
<feature type="compositionally biased region" description="Basic and acidic residues" evidence="1">
    <location>
        <begin position="373"/>
        <end position="382"/>
    </location>
</feature>
<name>W4JM21_HETIT</name>
<keyword evidence="3" id="KW-1185">Reference proteome</keyword>
<dbReference type="GeneID" id="20671749"/>